<name>A0AA36FPQ3_9BILA</name>
<dbReference type="Proteomes" id="UP001177023">
    <property type="component" value="Unassembled WGS sequence"/>
</dbReference>
<keyword evidence="3" id="KW-1185">Reference proteome</keyword>
<accession>A0AA36FPQ3</accession>
<proteinExistence type="predicted"/>
<reference evidence="2" key="1">
    <citation type="submission" date="2023-06" db="EMBL/GenBank/DDBJ databases">
        <authorList>
            <person name="Delattre M."/>
        </authorList>
    </citation>
    <scope>NUCLEOTIDE SEQUENCE</scope>
    <source>
        <strain evidence="2">AF72</strain>
    </source>
</reference>
<evidence type="ECO:0000313" key="3">
    <source>
        <dbReference type="Proteomes" id="UP001177023"/>
    </source>
</evidence>
<sequence length="141" mass="16398">MSDAGSLFCCCRQGSSRRSEEERARRLEIIRQRRLEQMYTRTRQPSGNLRKISEINEQDEAIEQHIVFNPRENGFTVLRKLSEEDQEDSGHESDGRTESEADTESSYGRREGKEKHHGKVYNMLRWVATVGKKKSPAPEKQ</sequence>
<gene>
    <name evidence="2" type="ORF">MSPICULIGERA_LOCUS1649</name>
</gene>
<dbReference type="AlphaFoldDB" id="A0AA36FPQ3"/>
<dbReference type="EMBL" id="CATQJA010000497">
    <property type="protein sequence ID" value="CAJ0560799.1"/>
    <property type="molecule type" value="Genomic_DNA"/>
</dbReference>
<evidence type="ECO:0000313" key="2">
    <source>
        <dbReference type="EMBL" id="CAJ0560799.1"/>
    </source>
</evidence>
<feature type="non-terminal residue" evidence="2">
    <location>
        <position position="1"/>
    </location>
</feature>
<protein>
    <submittedName>
        <fullName evidence="2">Uncharacterized protein</fullName>
    </submittedName>
</protein>
<feature type="compositionally biased region" description="Basic and acidic residues" evidence="1">
    <location>
        <begin position="80"/>
        <end position="99"/>
    </location>
</feature>
<organism evidence="2 3">
    <name type="scientific">Mesorhabditis spiculigera</name>
    <dbReference type="NCBI Taxonomy" id="96644"/>
    <lineage>
        <taxon>Eukaryota</taxon>
        <taxon>Metazoa</taxon>
        <taxon>Ecdysozoa</taxon>
        <taxon>Nematoda</taxon>
        <taxon>Chromadorea</taxon>
        <taxon>Rhabditida</taxon>
        <taxon>Rhabditina</taxon>
        <taxon>Rhabditomorpha</taxon>
        <taxon>Rhabditoidea</taxon>
        <taxon>Rhabditidae</taxon>
        <taxon>Mesorhabditinae</taxon>
        <taxon>Mesorhabditis</taxon>
    </lineage>
</organism>
<comment type="caution">
    <text evidence="2">The sequence shown here is derived from an EMBL/GenBank/DDBJ whole genome shotgun (WGS) entry which is preliminary data.</text>
</comment>
<feature type="region of interest" description="Disordered" evidence="1">
    <location>
        <begin position="77"/>
        <end position="141"/>
    </location>
</feature>
<evidence type="ECO:0000256" key="1">
    <source>
        <dbReference type="SAM" id="MobiDB-lite"/>
    </source>
</evidence>